<accession>A0AAD8T8N6</accession>
<sequence>MLITGGTAFSPMSGTAAIGVVARNDQGVVVAALSAPISACYDVEEAEARAILEGLQMASELKIKCVALESDSALAVDASNATTRNHCQFWSVYKEIGLTKSVFSSCSISYTRRKLNSLAHELAKRASVSGVYSRWFDLVPEDIASLAKRDLVNIVYV</sequence>
<dbReference type="PANTHER" id="PTHR47723">
    <property type="entry name" value="OS05G0353850 PROTEIN"/>
    <property type="match status" value="1"/>
</dbReference>
<dbReference type="PANTHER" id="PTHR47723:SF19">
    <property type="entry name" value="POLYNUCLEOTIDYL TRANSFERASE, RIBONUCLEASE H-LIKE SUPERFAMILY PROTEIN"/>
    <property type="match status" value="1"/>
</dbReference>
<evidence type="ECO:0000259" key="1">
    <source>
        <dbReference type="Pfam" id="PF13456"/>
    </source>
</evidence>
<dbReference type="InterPro" id="IPR002156">
    <property type="entry name" value="RNaseH_domain"/>
</dbReference>
<dbReference type="SUPFAM" id="SSF53098">
    <property type="entry name" value="Ribonuclease H-like"/>
    <property type="match status" value="1"/>
</dbReference>
<dbReference type="Proteomes" id="UP001231189">
    <property type="component" value="Unassembled WGS sequence"/>
</dbReference>
<dbReference type="EMBL" id="JAUUTY010000002">
    <property type="protein sequence ID" value="KAK1677473.1"/>
    <property type="molecule type" value="Genomic_DNA"/>
</dbReference>
<gene>
    <name evidence="2" type="ORF">QYE76_038321</name>
</gene>
<organism evidence="2 3">
    <name type="scientific">Lolium multiflorum</name>
    <name type="common">Italian ryegrass</name>
    <name type="synonym">Lolium perenne subsp. multiflorum</name>
    <dbReference type="NCBI Taxonomy" id="4521"/>
    <lineage>
        <taxon>Eukaryota</taxon>
        <taxon>Viridiplantae</taxon>
        <taxon>Streptophyta</taxon>
        <taxon>Embryophyta</taxon>
        <taxon>Tracheophyta</taxon>
        <taxon>Spermatophyta</taxon>
        <taxon>Magnoliopsida</taxon>
        <taxon>Liliopsida</taxon>
        <taxon>Poales</taxon>
        <taxon>Poaceae</taxon>
        <taxon>BOP clade</taxon>
        <taxon>Pooideae</taxon>
        <taxon>Poodae</taxon>
        <taxon>Poeae</taxon>
        <taxon>Poeae Chloroplast Group 2 (Poeae type)</taxon>
        <taxon>Loliodinae</taxon>
        <taxon>Loliinae</taxon>
        <taxon>Lolium</taxon>
    </lineage>
</organism>
<dbReference type="InterPro" id="IPR053151">
    <property type="entry name" value="RNase_H-like"/>
</dbReference>
<keyword evidence="3" id="KW-1185">Reference proteome</keyword>
<dbReference type="Gene3D" id="3.30.420.10">
    <property type="entry name" value="Ribonuclease H-like superfamily/Ribonuclease H"/>
    <property type="match status" value="1"/>
</dbReference>
<dbReference type="InterPro" id="IPR036397">
    <property type="entry name" value="RNaseH_sf"/>
</dbReference>
<dbReference type="GO" id="GO:0004523">
    <property type="term" value="F:RNA-DNA hybrid ribonuclease activity"/>
    <property type="evidence" value="ECO:0007669"/>
    <property type="project" value="InterPro"/>
</dbReference>
<dbReference type="Pfam" id="PF13456">
    <property type="entry name" value="RVT_3"/>
    <property type="match status" value="1"/>
</dbReference>
<dbReference type="InterPro" id="IPR044730">
    <property type="entry name" value="RNase_H-like_dom_plant"/>
</dbReference>
<proteinExistence type="predicted"/>
<dbReference type="GO" id="GO:0003676">
    <property type="term" value="F:nucleic acid binding"/>
    <property type="evidence" value="ECO:0007669"/>
    <property type="project" value="InterPro"/>
</dbReference>
<dbReference type="AlphaFoldDB" id="A0AAD8T8N6"/>
<feature type="domain" description="RNase H type-1" evidence="1">
    <location>
        <begin position="8"/>
        <end position="126"/>
    </location>
</feature>
<reference evidence="2" key="1">
    <citation type="submission" date="2023-07" db="EMBL/GenBank/DDBJ databases">
        <title>A chromosome-level genome assembly of Lolium multiflorum.</title>
        <authorList>
            <person name="Chen Y."/>
            <person name="Copetti D."/>
            <person name="Kolliker R."/>
            <person name="Studer B."/>
        </authorList>
    </citation>
    <scope>NUCLEOTIDE SEQUENCE</scope>
    <source>
        <strain evidence="2">02402/16</strain>
        <tissue evidence="2">Leaf</tissue>
    </source>
</reference>
<dbReference type="InterPro" id="IPR012337">
    <property type="entry name" value="RNaseH-like_sf"/>
</dbReference>
<protein>
    <recommendedName>
        <fullName evidence="1">RNase H type-1 domain-containing protein</fullName>
    </recommendedName>
</protein>
<evidence type="ECO:0000313" key="3">
    <source>
        <dbReference type="Proteomes" id="UP001231189"/>
    </source>
</evidence>
<dbReference type="CDD" id="cd06222">
    <property type="entry name" value="RNase_H_like"/>
    <property type="match status" value="1"/>
</dbReference>
<name>A0AAD8T8N6_LOLMU</name>
<comment type="caution">
    <text evidence="2">The sequence shown here is derived from an EMBL/GenBank/DDBJ whole genome shotgun (WGS) entry which is preliminary data.</text>
</comment>
<evidence type="ECO:0000313" key="2">
    <source>
        <dbReference type="EMBL" id="KAK1677473.1"/>
    </source>
</evidence>